<dbReference type="RefSeq" id="WP_169075329.1">
    <property type="nucleotide sequence ID" value="NZ_JABBXH010000003.1"/>
</dbReference>
<keyword evidence="2" id="KW-1185">Reference proteome</keyword>
<dbReference type="AlphaFoldDB" id="A0A7Y0LD52"/>
<comment type="caution">
    <text evidence="1">The sequence shown here is derived from an EMBL/GenBank/DDBJ whole genome shotgun (WGS) entry which is preliminary data.</text>
</comment>
<reference evidence="1 2" key="1">
    <citation type="submission" date="2020-04" db="EMBL/GenBank/DDBJ databases">
        <title>Thalassotalea sp. M1531, isolated from the surface of marine red alga.</title>
        <authorList>
            <person name="Pang L."/>
            <person name="Lu D.-C."/>
        </authorList>
    </citation>
    <scope>NUCLEOTIDE SEQUENCE [LARGE SCALE GENOMIC DNA]</scope>
    <source>
        <strain evidence="1 2">M1531</strain>
    </source>
</reference>
<evidence type="ECO:0008006" key="3">
    <source>
        <dbReference type="Google" id="ProtNLM"/>
    </source>
</evidence>
<dbReference type="Proteomes" id="UP000568664">
    <property type="component" value="Unassembled WGS sequence"/>
</dbReference>
<evidence type="ECO:0000313" key="1">
    <source>
        <dbReference type="EMBL" id="NMP32003.1"/>
    </source>
</evidence>
<gene>
    <name evidence="1" type="ORF">HII17_10530</name>
</gene>
<dbReference type="EMBL" id="JABBXH010000003">
    <property type="protein sequence ID" value="NMP32003.1"/>
    <property type="molecule type" value="Genomic_DNA"/>
</dbReference>
<organism evidence="1 2">
    <name type="scientific">Thalassotalea algicola</name>
    <dbReference type="NCBI Taxonomy" id="2716224"/>
    <lineage>
        <taxon>Bacteria</taxon>
        <taxon>Pseudomonadati</taxon>
        <taxon>Pseudomonadota</taxon>
        <taxon>Gammaproteobacteria</taxon>
        <taxon>Alteromonadales</taxon>
        <taxon>Colwelliaceae</taxon>
        <taxon>Thalassotalea</taxon>
    </lineage>
</organism>
<evidence type="ECO:0000313" key="2">
    <source>
        <dbReference type="Proteomes" id="UP000568664"/>
    </source>
</evidence>
<sequence length="128" mass="14209">MNVHGELTFEWLNNVLYVRTFGPFNEEGIVKAANAYSNCLSQHAKAHYAIIEIWDNDSLGSPEVMAMVADFWTNHLQDNCTAIAIVVSNSLQLALCQKLLPPSGSSFGNVADAELWVNRMLIPNNNNE</sequence>
<protein>
    <recommendedName>
        <fullName evidence="3">STAS/SEC14 domain-containing protein</fullName>
    </recommendedName>
</protein>
<name>A0A7Y0LD52_9GAMM</name>
<accession>A0A7Y0LD52</accession>
<proteinExistence type="predicted"/>